<dbReference type="EMBL" id="JAATJV010420260">
    <property type="protein sequence ID" value="MBZ3887954.1"/>
    <property type="molecule type" value="Genomic_DNA"/>
</dbReference>
<dbReference type="AlphaFoldDB" id="A0AA41T8U4"/>
<evidence type="ECO:0000313" key="1">
    <source>
        <dbReference type="EMBL" id="MBZ3887954.1"/>
    </source>
</evidence>
<comment type="caution">
    <text evidence="1">The sequence shown here is derived from an EMBL/GenBank/DDBJ whole genome shotgun (WGS) entry which is preliminary data.</text>
</comment>
<protein>
    <submittedName>
        <fullName evidence="1">WSC domain-containing protein 2</fullName>
    </submittedName>
</protein>
<keyword evidence="2" id="KW-1185">Reference proteome</keyword>
<dbReference type="Proteomes" id="UP001166674">
    <property type="component" value="Unassembled WGS sequence"/>
</dbReference>
<accession>A0AA41T8U4</accession>
<reference evidence="1" key="1">
    <citation type="submission" date="2020-03" db="EMBL/GenBank/DDBJ databases">
        <title>Studies in the Genomics of Life Span.</title>
        <authorList>
            <person name="Glass D."/>
        </authorList>
    </citation>
    <scope>NUCLEOTIDE SEQUENCE</scope>
    <source>
        <strain evidence="1">SUZIE</strain>
        <tissue evidence="1">Muscle</tissue>
    </source>
</reference>
<sequence length="90" mass="9862">MAKLWFKFQRYFWRKPVCFFTFLVLYPTTGSLVFLHSDLVGQSAVSQSQANLAGEGPAQGNELPFLGNLHLAQGFQEGEASSIPAGTDPP</sequence>
<evidence type="ECO:0000313" key="2">
    <source>
        <dbReference type="Proteomes" id="UP001166674"/>
    </source>
</evidence>
<organism evidence="1 2">
    <name type="scientific">Sciurus carolinensis</name>
    <name type="common">Eastern gray squirrel</name>
    <dbReference type="NCBI Taxonomy" id="30640"/>
    <lineage>
        <taxon>Eukaryota</taxon>
        <taxon>Metazoa</taxon>
        <taxon>Chordata</taxon>
        <taxon>Craniata</taxon>
        <taxon>Vertebrata</taxon>
        <taxon>Euteleostomi</taxon>
        <taxon>Mammalia</taxon>
        <taxon>Eutheria</taxon>
        <taxon>Euarchontoglires</taxon>
        <taxon>Glires</taxon>
        <taxon>Rodentia</taxon>
        <taxon>Sciuromorpha</taxon>
        <taxon>Sciuridae</taxon>
        <taxon>Sciurinae</taxon>
        <taxon>Sciurini</taxon>
        <taxon>Sciurus</taxon>
    </lineage>
</organism>
<name>A0AA41T8U4_SCICA</name>
<gene>
    <name evidence="1" type="ORF">SUZIE_195535</name>
</gene>
<proteinExistence type="predicted"/>